<comment type="caution">
    <text evidence="2">The sequence shown here is derived from an EMBL/GenBank/DDBJ whole genome shotgun (WGS) entry which is preliminary data.</text>
</comment>
<proteinExistence type="predicted"/>
<gene>
    <name evidence="2" type="ORF">DIS17_10200</name>
</gene>
<sequence length="98" mass="10612">MKQLMKIGLVAASLIVGVCIAQNPASVRADANASSQVNADKPDTDEVSFGDPTLEKAVADAMGISGRKITYGDIRQCKKNLYIWQIARNNLNEFNDVN</sequence>
<feature type="chain" id="PRO_5042468247" evidence="1">
    <location>
        <begin position="22"/>
        <end position="98"/>
    </location>
</feature>
<evidence type="ECO:0000313" key="3">
    <source>
        <dbReference type="Proteomes" id="UP000785759"/>
    </source>
</evidence>
<protein>
    <submittedName>
        <fullName evidence="2">Uncharacterized protein</fullName>
    </submittedName>
</protein>
<feature type="signal peptide" evidence="1">
    <location>
        <begin position="1"/>
        <end position="21"/>
    </location>
</feature>
<reference evidence="2" key="1">
    <citation type="submission" date="2018-05" db="EMBL/GenBank/DDBJ databases">
        <title>Genome Comparison of Lactic Acid Bacteria Isolated from non-Wheat Sourdough.</title>
        <authorList>
            <person name="Rice T."/>
            <person name="Axel C."/>
            <person name="Lynch K.M."/>
            <person name="Benz C."/>
            <person name="Arendt E.K."/>
            <person name="Coffey A."/>
        </authorList>
    </citation>
    <scope>NUCLEOTIDE SEQUENCE</scope>
    <source>
        <strain evidence="2">TR055</strain>
    </source>
</reference>
<name>A0AAJ5K6Z9_LEVBR</name>
<accession>A0AAJ5K6Z9</accession>
<dbReference type="AlphaFoldDB" id="A0AAJ5K6Z9"/>
<evidence type="ECO:0000313" key="2">
    <source>
        <dbReference type="EMBL" id="TOZ02922.1"/>
    </source>
</evidence>
<keyword evidence="1" id="KW-0732">Signal</keyword>
<dbReference type="EMBL" id="QFDK01000011">
    <property type="protein sequence ID" value="TOZ02922.1"/>
    <property type="molecule type" value="Genomic_DNA"/>
</dbReference>
<evidence type="ECO:0000256" key="1">
    <source>
        <dbReference type="SAM" id="SignalP"/>
    </source>
</evidence>
<dbReference type="RefSeq" id="WP_110139297.1">
    <property type="nucleotide sequence ID" value="NZ_CP021456.1"/>
</dbReference>
<dbReference type="Proteomes" id="UP000785759">
    <property type="component" value="Unassembled WGS sequence"/>
</dbReference>
<organism evidence="2 3">
    <name type="scientific">Levilactobacillus brevis</name>
    <name type="common">Lactobacillus brevis</name>
    <dbReference type="NCBI Taxonomy" id="1580"/>
    <lineage>
        <taxon>Bacteria</taxon>
        <taxon>Bacillati</taxon>
        <taxon>Bacillota</taxon>
        <taxon>Bacilli</taxon>
        <taxon>Lactobacillales</taxon>
        <taxon>Lactobacillaceae</taxon>
        <taxon>Levilactobacillus</taxon>
    </lineage>
</organism>